<dbReference type="OrthoDB" id="215737at2"/>
<name>A0A517SGI2_9PLAN</name>
<accession>A0A517SGI2</accession>
<dbReference type="Proteomes" id="UP000315700">
    <property type="component" value="Chromosome"/>
</dbReference>
<dbReference type="AlphaFoldDB" id="A0A517SGI2"/>
<dbReference type="PROSITE" id="PS51257">
    <property type="entry name" value="PROKAR_LIPOPROTEIN"/>
    <property type="match status" value="1"/>
</dbReference>
<dbReference type="InParanoid" id="A0A517SGI2"/>
<feature type="compositionally biased region" description="Pro residues" evidence="1">
    <location>
        <begin position="168"/>
        <end position="197"/>
    </location>
</feature>
<sequence>MPITKKLRVWVVGLAAFSGCYSLQECVDEQVAGCCNKHRAKMAWCACRPNYVECQDNLWDFGAGFRQGYEDVLNGKSTCTPPFPPRSYWGICYQNDSGRCASAAYFDGYHHGVAVALADGYGGYNELPYSGAMYRNCGPKPVHIDLEAYKASKNGTTIPPMMENGLPPIPETIPGALPPQPPPLDYSPNTLPAPPEENLPSALLDPPRPIE</sequence>
<dbReference type="RefSeq" id="WP_145030973.1">
    <property type="nucleotide sequence ID" value="NZ_CP036271.1"/>
</dbReference>
<evidence type="ECO:0000313" key="2">
    <source>
        <dbReference type="EMBL" id="QDT55197.1"/>
    </source>
</evidence>
<organism evidence="2 3">
    <name type="scientific">Caulifigura coniformis</name>
    <dbReference type="NCBI Taxonomy" id="2527983"/>
    <lineage>
        <taxon>Bacteria</taxon>
        <taxon>Pseudomonadati</taxon>
        <taxon>Planctomycetota</taxon>
        <taxon>Planctomycetia</taxon>
        <taxon>Planctomycetales</taxon>
        <taxon>Planctomycetaceae</taxon>
        <taxon>Caulifigura</taxon>
    </lineage>
</organism>
<protein>
    <recommendedName>
        <fullName evidence="4">Lipoprotein</fullName>
    </recommendedName>
</protein>
<reference evidence="2 3" key="1">
    <citation type="submission" date="2019-02" db="EMBL/GenBank/DDBJ databases">
        <title>Deep-cultivation of Planctomycetes and their phenomic and genomic characterization uncovers novel biology.</title>
        <authorList>
            <person name="Wiegand S."/>
            <person name="Jogler M."/>
            <person name="Boedeker C."/>
            <person name="Pinto D."/>
            <person name="Vollmers J."/>
            <person name="Rivas-Marin E."/>
            <person name="Kohn T."/>
            <person name="Peeters S.H."/>
            <person name="Heuer A."/>
            <person name="Rast P."/>
            <person name="Oberbeckmann S."/>
            <person name="Bunk B."/>
            <person name="Jeske O."/>
            <person name="Meyerdierks A."/>
            <person name="Storesund J.E."/>
            <person name="Kallscheuer N."/>
            <person name="Luecker S."/>
            <person name="Lage O.M."/>
            <person name="Pohl T."/>
            <person name="Merkel B.J."/>
            <person name="Hornburger P."/>
            <person name="Mueller R.-W."/>
            <person name="Bruemmer F."/>
            <person name="Labrenz M."/>
            <person name="Spormann A.M."/>
            <person name="Op den Camp H."/>
            <person name="Overmann J."/>
            <person name="Amann R."/>
            <person name="Jetten M.S.M."/>
            <person name="Mascher T."/>
            <person name="Medema M.H."/>
            <person name="Devos D.P."/>
            <person name="Kaster A.-K."/>
            <person name="Ovreas L."/>
            <person name="Rohde M."/>
            <person name="Galperin M.Y."/>
            <person name="Jogler C."/>
        </authorList>
    </citation>
    <scope>NUCLEOTIDE SEQUENCE [LARGE SCALE GENOMIC DNA]</scope>
    <source>
        <strain evidence="2 3">Pan44</strain>
    </source>
</reference>
<evidence type="ECO:0008006" key="4">
    <source>
        <dbReference type="Google" id="ProtNLM"/>
    </source>
</evidence>
<evidence type="ECO:0000313" key="3">
    <source>
        <dbReference type="Proteomes" id="UP000315700"/>
    </source>
</evidence>
<evidence type="ECO:0000256" key="1">
    <source>
        <dbReference type="SAM" id="MobiDB-lite"/>
    </source>
</evidence>
<keyword evidence="3" id="KW-1185">Reference proteome</keyword>
<feature type="region of interest" description="Disordered" evidence="1">
    <location>
        <begin position="168"/>
        <end position="211"/>
    </location>
</feature>
<gene>
    <name evidence="2" type="ORF">Pan44_32390</name>
</gene>
<proteinExistence type="predicted"/>
<dbReference type="EMBL" id="CP036271">
    <property type="protein sequence ID" value="QDT55197.1"/>
    <property type="molecule type" value="Genomic_DNA"/>
</dbReference>
<dbReference type="KEGG" id="ccos:Pan44_32390"/>